<name>A0A3M0B9H1_9AQUI</name>
<keyword evidence="7" id="KW-1185">Reference proteome</keyword>
<dbReference type="Pfam" id="PF01361">
    <property type="entry name" value="Tautomerase"/>
    <property type="match status" value="1"/>
</dbReference>
<evidence type="ECO:0000256" key="3">
    <source>
        <dbReference type="PIRSR" id="PIRSR618191-1"/>
    </source>
</evidence>
<dbReference type="GO" id="GO:0016853">
    <property type="term" value="F:isomerase activity"/>
    <property type="evidence" value="ECO:0007669"/>
    <property type="project" value="UniProtKB-UniRule"/>
</dbReference>
<comment type="caution">
    <text evidence="6">The sequence shown here is derived from an EMBL/GenBank/DDBJ whole genome shotgun (WGS) entry which is preliminary data.</text>
</comment>
<organism evidence="6 7">
    <name type="scientific">Hydrogenothermus marinus</name>
    <dbReference type="NCBI Taxonomy" id="133270"/>
    <lineage>
        <taxon>Bacteria</taxon>
        <taxon>Pseudomonadati</taxon>
        <taxon>Aquificota</taxon>
        <taxon>Aquificia</taxon>
        <taxon>Aquificales</taxon>
        <taxon>Hydrogenothermaceae</taxon>
        <taxon>Hydrogenothermus</taxon>
    </lineage>
</organism>
<dbReference type="RefSeq" id="WP_121923574.1">
    <property type="nucleotide sequence ID" value="NZ_REFO01000014.1"/>
</dbReference>
<dbReference type="PANTHER" id="PTHR35530:SF2">
    <property type="entry name" value="BSL4019 PROTEIN"/>
    <property type="match status" value="1"/>
</dbReference>
<dbReference type="NCBIfam" id="TIGR00013">
    <property type="entry name" value="taut"/>
    <property type="match status" value="1"/>
</dbReference>
<evidence type="ECO:0000256" key="4">
    <source>
        <dbReference type="RuleBase" id="RU362032"/>
    </source>
</evidence>
<dbReference type="EC" id="5.3.2.-" evidence="4"/>
<evidence type="ECO:0000256" key="2">
    <source>
        <dbReference type="ARBA" id="ARBA00023235"/>
    </source>
</evidence>
<dbReference type="SUPFAM" id="SSF55331">
    <property type="entry name" value="Tautomerase/MIF"/>
    <property type="match status" value="1"/>
</dbReference>
<evidence type="ECO:0000259" key="5">
    <source>
        <dbReference type="Pfam" id="PF01361"/>
    </source>
</evidence>
<comment type="similarity">
    <text evidence="1 4">Belongs to the 4-oxalocrotonate tautomerase family.</text>
</comment>
<gene>
    <name evidence="6" type="ORF">CLV39_1467</name>
</gene>
<dbReference type="Gene3D" id="3.30.429.10">
    <property type="entry name" value="Macrophage Migration Inhibitory Factor"/>
    <property type="match status" value="1"/>
</dbReference>
<evidence type="ECO:0000313" key="7">
    <source>
        <dbReference type="Proteomes" id="UP000280842"/>
    </source>
</evidence>
<proteinExistence type="inferred from homology"/>
<dbReference type="InterPro" id="IPR004370">
    <property type="entry name" value="4-OT-like_dom"/>
</dbReference>
<dbReference type="OrthoDB" id="9799841at2"/>
<reference evidence="6 7" key="1">
    <citation type="submission" date="2018-10" db="EMBL/GenBank/DDBJ databases">
        <title>Genomic Encyclopedia of Archaeal and Bacterial Type Strains, Phase II (KMG-II): from individual species to whole genera.</title>
        <authorList>
            <person name="Goeker M."/>
        </authorList>
    </citation>
    <scope>NUCLEOTIDE SEQUENCE [LARGE SCALE GENOMIC DNA]</scope>
    <source>
        <strain evidence="6 7">VM1</strain>
    </source>
</reference>
<sequence length="62" mass="6966">MPYVNVKVAGKLTKEQKQKIVEGITKVLQDVANKPPEAIYIVIDEVERENWAKGGKLLSDKD</sequence>
<dbReference type="EMBL" id="REFO01000014">
    <property type="protein sequence ID" value="RMA93134.1"/>
    <property type="molecule type" value="Genomic_DNA"/>
</dbReference>
<accession>A0A3M0B9H1</accession>
<evidence type="ECO:0000256" key="1">
    <source>
        <dbReference type="ARBA" id="ARBA00006723"/>
    </source>
</evidence>
<dbReference type="AlphaFoldDB" id="A0A3M0B9H1"/>
<dbReference type="InterPro" id="IPR014347">
    <property type="entry name" value="Tautomerase/MIF_sf"/>
</dbReference>
<dbReference type="InterPro" id="IPR018191">
    <property type="entry name" value="4-OT"/>
</dbReference>
<keyword evidence="2 4" id="KW-0413">Isomerase</keyword>
<protein>
    <recommendedName>
        <fullName evidence="4">Tautomerase</fullName>
        <ecNumber evidence="4">5.3.2.-</ecNumber>
    </recommendedName>
</protein>
<feature type="domain" description="4-oxalocrotonate tautomerase-like" evidence="5">
    <location>
        <begin position="2"/>
        <end position="60"/>
    </location>
</feature>
<dbReference type="PANTHER" id="PTHR35530">
    <property type="entry name" value="TAUTOMERASE-RELATED"/>
    <property type="match status" value="1"/>
</dbReference>
<feature type="active site" description="Proton acceptor; via imino nitrogen" evidence="3">
    <location>
        <position position="2"/>
    </location>
</feature>
<dbReference type="Proteomes" id="UP000280842">
    <property type="component" value="Unassembled WGS sequence"/>
</dbReference>
<evidence type="ECO:0000313" key="6">
    <source>
        <dbReference type="EMBL" id="RMA93134.1"/>
    </source>
</evidence>